<evidence type="ECO:0000313" key="1">
    <source>
        <dbReference type="EMBL" id="MPN02327.1"/>
    </source>
</evidence>
<reference evidence="1" key="1">
    <citation type="submission" date="2019-08" db="EMBL/GenBank/DDBJ databases">
        <authorList>
            <person name="Kucharzyk K."/>
            <person name="Murdoch R.W."/>
            <person name="Higgins S."/>
            <person name="Loffler F."/>
        </authorList>
    </citation>
    <scope>NUCLEOTIDE SEQUENCE</scope>
</reference>
<comment type="caution">
    <text evidence="1">The sequence shown here is derived from an EMBL/GenBank/DDBJ whole genome shotgun (WGS) entry which is preliminary data.</text>
</comment>
<protein>
    <submittedName>
        <fullName evidence="1">Uncharacterized protein</fullName>
    </submittedName>
</protein>
<dbReference type="AlphaFoldDB" id="A0A645EKM0"/>
<dbReference type="EMBL" id="VSSQ01048275">
    <property type="protein sequence ID" value="MPN02327.1"/>
    <property type="molecule type" value="Genomic_DNA"/>
</dbReference>
<proteinExistence type="predicted"/>
<organism evidence="1">
    <name type="scientific">bioreactor metagenome</name>
    <dbReference type="NCBI Taxonomy" id="1076179"/>
    <lineage>
        <taxon>unclassified sequences</taxon>
        <taxon>metagenomes</taxon>
        <taxon>ecological metagenomes</taxon>
    </lineage>
</organism>
<gene>
    <name evidence="1" type="ORF">SDC9_149543</name>
</gene>
<name>A0A645EKM0_9ZZZZ</name>
<accession>A0A645EKM0</accession>
<sequence>MFSHLVNVMRARDSTQDCSALRNGGLHAFTRDERSTTVGELYDYRRFNFCSSFQNGVDGVGTHAVNSWQSKVVFFSYLENFLYVITSDYAWFYEIKNFRHFTSPVSSALERARALKCAKIRAGFPAH</sequence>